<keyword evidence="3" id="KW-0597">Phosphoprotein</keyword>
<evidence type="ECO:0000256" key="7">
    <source>
        <dbReference type="RuleBase" id="RU004326"/>
    </source>
</evidence>
<dbReference type="Pfam" id="PF02880">
    <property type="entry name" value="PGM_PMM_III"/>
    <property type="match status" value="1"/>
</dbReference>
<evidence type="ECO:0000259" key="9">
    <source>
        <dbReference type="Pfam" id="PF00408"/>
    </source>
</evidence>
<dbReference type="InterPro" id="IPR016066">
    <property type="entry name" value="A-D-PHexomutase_CS"/>
</dbReference>
<evidence type="ECO:0000259" key="10">
    <source>
        <dbReference type="Pfam" id="PF02878"/>
    </source>
</evidence>
<evidence type="ECO:0000256" key="8">
    <source>
        <dbReference type="SAM" id="MobiDB-lite"/>
    </source>
</evidence>
<dbReference type="AlphaFoldDB" id="A0A2S8SD39"/>
<evidence type="ECO:0000256" key="4">
    <source>
        <dbReference type="ARBA" id="ARBA00022723"/>
    </source>
</evidence>
<comment type="caution">
    <text evidence="13">The sequence shown here is derived from an EMBL/GenBank/DDBJ whole genome shotgun (WGS) entry which is preliminary data.</text>
</comment>
<dbReference type="GO" id="GO:0004615">
    <property type="term" value="F:phosphomannomutase activity"/>
    <property type="evidence" value="ECO:0007669"/>
    <property type="project" value="TreeGrafter"/>
</dbReference>
<comment type="cofactor">
    <cofactor evidence="1">
        <name>Mg(2+)</name>
        <dbReference type="ChEBI" id="CHEBI:18420"/>
    </cofactor>
</comment>
<dbReference type="InterPro" id="IPR005845">
    <property type="entry name" value="A-D-PHexomutase_a/b/a-II"/>
</dbReference>
<dbReference type="CDD" id="cd03088">
    <property type="entry name" value="ManB"/>
    <property type="match status" value="1"/>
</dbReference>
<keyword evidence="14" id="KW-1185">Reference proteome</keyword>
<dbReference type="InterPro" id="IPR016055">
    <property type="entry name" value="A-D-PHexomutase_a/b/a-I/II/III"/>
</dbReference>
<dbReference type="GO" id="GO:0005975">
    <property type="term" value="P:carbohydrate metabolic process"/>
    <property type="evidence" value="ECO:0007669"/>
    <property type="project" value="InterPro"/>
</dbReference>
<evidence type="ECO:0000313" key="13">
    <source>
        <dbReference type="EMBL" id="PQV58703.1"/>
    </source>
</evidence>
<dbReference type="Pfam" id="PF02878">
    <property type="entry name" value="PGM_PMM_I"/>
    <property type="match status" value="1"/>
</dbReference>
<dbReference type="GO" id="GO:0005829">
    <property type="term" value="C:cytosol"/>
    <property type="evidence" value="ECO:0007669"/>
    <property type="project" value="TreeGrafter"/>
</dbReference>
<evidence type="ECO:0000259" key="12">
    <source>
        <dbReference type="Pfam" id="PF02880"/>
    </source>
</evidence>
<dbReference type="GO" id="GO:0006048">
    <property type="term" value="P:UDP-N-acetylglucosamine biosynthetic process"/>
    <property type="evidence" value="ECO:0007669"/>
    <property type="project" value="TreeGrafter"/>
</dbReference>
<dbReference type="EMBL" id="PVEP01000001">
    <property type="protein sequence ID" value="PQV58703.1"/>
    <property type="molecule type" value="Genomic_DNA"/>
</dbReference>
<dbReference type="Gene3D" id="3.40.120.10">
    <property type="entry name" value="Alpha-D-Glucose-1,6-Bisphosphate, subunit A, domain 3"/>
    <property type="match status" value="3"/>
</dbReference>
<feature type="domain" description="Alpha-D-phosphohexomutase alpha/beta/alpha" evidence="12">
    <location>
        <begin position="269"/>
        <end position="383"/>
    </location>
</feature>
<reference evidence="13 14" key="1">
    <citation type="submission" date="2018-02" db="EMBL/GenBank/DDBJ databases">
        <title>Genomic Encyclopedia of Archaeal and Bacterial Type Strains, Phase II (KMG-II): from individual species to whole genera.</title>
        <authorList>
            <person name="Goeker M."/>
        </authorList>
    </citation>
    <scope>NUCLEOTIDE SEQUENCE [LARGE SCALE GENOMIC DNA]</scope>
    <source>
        <strain evidence="13 14">DSM 18921</strain>
    </source>
</reference>
<organism evidence="13 14">
    <name type="scientific">Albidovulum denitrificans</name>
    <dbReference type="NCBI Taxonomy" id="404881"/>
    <lineage>
        <taxon>Bacteria</taxon>
        <taxon>Pseudomonadati</taxon>
        <taxon>Pseudomonadota</taxon>
        <taxon>Alphaproteobacteria</taxon>
        <taxon>Rhodobacterales</taxon>
        <taxon>Paracoccaceae</taxon>
        <taxon>Albidovulum</taxon>
    </lineage>
</organism>
<feature type="domain" description="Alpha-D-phosphohexomutase C-terminal" evidence="9">
    <location>
        <begin position="419"/>
        <end position="470"/>
    </location>
</feature>
<evidence type="ECO:0000256" key="2">
    <source>
        <dbReference type="ARBA" id="ARBA00010231"/>
    </source>
</evidence>
<evidence type="ECO:0000256" key="6">
    <source>
        <dbReference type="ARBA" id="ARBA00023235"/>
    </source>
</evidence>
<comment type="similarity">
    <text evidence="2 7">Belongs to the phosphohexose mutase family.</text>
</comment>
<sequence>MPRRRNSPNRCASKAQKGKPLPEAPKFGTSGLRGRVCDLTDPLCAGYVRAFLTAIPHDGRLMIGRDLRPSSTRIAATVADTAAGLGLTVLDCGEVPTPALALAAMTAAAPAVMVTGSHIPADRNGLKFYTATGEITKADEAAILAGFREAPPGATARPEVTPAARHTYAARYTRAYGAALSGLSVGLYQHSSVARDLLAEVLAALGAKVTPLGRSDHFVPLDTEAVSAETRKTLADWAAKGGYDAILSTDGDADRPLVTDATGRVIPGDVIGTLTAMALGAETVVTPVSSNTMIEATGAFATTLRTRIGSPFVIAGMEAQPESAKTVGFEANGGVLLGFTAQGPAGPLPPLMTRDAFLPIIATLAEVARQGKPLSQLIAALPARHTASDRLENVPTDWSHAFVAGLSDDAARRAAFFGATETATDRTDGLRISFADGTILHLRPSGNAPELRCYAEAGDAPAATALVADTLARIAALRT</sequence>
<proteinExistence type="inferred from homology"/>
<dbReference type="Proteomes" id="UP000238338">
    <property type="component" value="Unassembled WGS sequence"/>
</dbReference>
<dbReference type="RefSeq" id="WP_342747664.1">
    <property type="nucleotide sequence ID" value="NZ_PVEP01000001.1"/>
</dbReference>
<evidence type="ECO:0000256" key="1">
    <source>
        <dbReference type="ARBA" id="ARBA00001946"/>
    </source>
</evidence>
<evidence type="ECO:0000259" key="11">
    <source>
        <dbReference type="Pfam" id="PF02879"/>
    </source>
</evidence>
<dbReference type="InterPro" id="IPR036900">
    <property type="entry name" value="A-D-PHexomutase_C_sf"/>
</dbReference>
<evidence type="ECO:0000256" key="5">
    <source>
        <dbReference type="ARBA" id="ARBA00022842"/>
    </source>
</evidence>
<dbReference type="GO" id="GO:0008966">
    <property type="term" value="F:phosphoglucosamine mutase activity"/>
    <property type="evidence" value="ECO:0007669"/>
    <property type="project" value="TreeGrafter"/>
</dbReference>
<dbReference type="Pfam" id="PF00408">
    <property type="entry name" value="PGM_PMM_IV"/>
    <property type="match status" value="1"/>
</dbReference>
<feature type="domain" description="Alpha-D-phosphohexomutase alpha/beta/alpha" evidence="10">
    <location>
        <begin position="26"/>
        <end position="148"/>
    </location>
</feature>
<feature type="domain" description="Alpha-D-phosphohexomutase alpha/beta/alpha" evidence="11">
    <location>
        <begin position="179"/>
        <end position="263"/>
    </location>
</feature>
<protein>
    <submittedName>
        <fullName evidence="13">Phosphomannomutase</fullName>
    </submittedName>
</protein>
<dbReference type="Pfam" id="PF02879">
    <property type="entry name" value="PGM_PMM_II"/>
    <property type="match status" value="1"/>
</dbReference>
<dbReference type="SUPFAM" id="SSF53738">
    <property type="entry name" value="Phosphoglucomutase, first 3 domains"/>
    <property type="match status" value="3"/>
</dbReference>
<dbReference type="InterPro" id="IPR050060">
    <property type="entry name" value="Phosphoglucosamine_mutase"/>
</dbReference>
<dbReference type="GO" id="GO:0000287">
    <property type="term" value="F:magnesium ion binding"/>
    <property type="evidence" value="ECO:0007669"/>
    <property type="project" value="InterPro"/>
</dbReference>
<accession>A0A2S8SD39</accession>
<keyword evidence="6" id="KW-0413">Isomerase</keyword>
<dbReference type="Gene3D" id="3.30.310.50">
    <property type="entry name" value="Alpha-D-phosphohexomutase, C-terminal domain"/>
    <property type="match status" value="1"/>
</dbReference>
<feature type="region of interest" description="Disordered" evidence="8">
    <location>
        <begin position="1"/>
        <end position="27"/>
    </location>
</feature>
<dbReference type="GO" id="GO:0009252">
    <property type="term" value="P:peptidoglycan biosynthetic process"/>
    <property type="evidence" value="ECO:0007669"/>
    <property type="project" value="TreeGrafter"/>
</dbReference>
<evidence type="ECO:0000313" key="14">
    <source>
        <dbReference type="Proteomes" id="UP000238338"/>
    </source>
</evidence>
<keyword evidence="5 7" id="KW-0460">Magnesium</keyword>
<keyword evidence="4 7" id="KW-0479">Metal-binding</keyword>
<dbReference type="PROSITE" id="PS00710">
    <property type="entry name" value="PGM_PMM"/>
    <property type="match status" value="1"/>
</dbReference>
<dbReference type="InterPro" id="IPR005843">
    <property type="entry name" value="A-D-PHexomutase_C"/>
</dbReference>
<dbReference type="InterPro" id="IPR005846">
    <property type="entry name" value="A-D-PHexomutase_a/b/a-III"/>
</dbReference>
<evidence type="ECO:0000256" key="3">
    <source>
        <dbReference type="ARBA" id="ARBA00022553"/>
    </source>
</evidence>
<dbReference type="InterPro" id="IPR005844">
    <property type="entry name" value="A-D-PHexomutase_a/b/a-I"/>
</dbReference>
<dbReference type="PANTHER" id="PTHR42946">
    <property type="entry name" value="PHOSPHOHEXOSE MUTASE"/>
    <property type="match status" value="1"/>
</dbReference>
<dbReference type="SUPFAM" id="SSF55957">
    <property type="entry name" value="Phosphoglucomutase, C-terminal domain"/>
    <property type="match status" value="1"/>
</dbReference>
<gene>
    <name evidence="13" type="ORF">LX70_00515</name>
</gene>
<name>A0A2S8SD39_9RHOB</name>
<dbReference type="PANTHER" id="PTHR42946:SF1">
    <property type="entry name" value="PHOSPHOGLUCOMUTASE (ALPHA-D-GLUCOSE-1,6-BISPHOSPHATE-DEPENDENT)"/>
    <property type="match status" value="1"/>
</dbReference>